<dbReference type="InterPro" id="IPR004360">
    <property type="entry name" value="Glyas_Fos-R_dOase_dom"/>
</dbReference>
<feature type="domain" description="VOC" evidence="1">
    <location>
        <begin position="5"/>
        <end position="118"/>
    </location>
</feature>
<dbReference type="GO" id="GO:0051213">
    <property type="term" value="F:dioxygenase activity"/>
    <property type="evidence" value="ECO:0007669"/>
    <property type="project" value="UniProtKB-KW"/>
</dbReference>
<dbReference type="InterPro" id="IPR037523">
    <property type="entry name" value="VOC_core"/>
</dbReference>
<keyword evidence="2" id="KW-0223">Dioxygenase</keyword>
<dbReference type="RefSeq" id="WP_093077563.1">
    <property type="nucleotide sequence ID" value="NZ_FNBE01000003.1"/>
</dbReference>
<dbReference type="AlphaFoldDB" id="A0A1G7HIE3"/>
<dbReference type="PROSITE" id="PS51819">
    <property type="entry name" value="VOC"/>
    <property type="match status" value="1"/>
</dbReference>
<evidence type="ECO:0000259" key="1">
    <source>
        <dbReference type="PROSITE" id="PS51819"/>
    </source>
</evidence>
<accession>A0A1G7HIE3</accession>
<dbReference type="OrthoDB" id="9812656at2"/>
<dbReference type="STRING" id="366584.SAMN05216377_10322"/>
<dbReference type="InterPro" id="IPR029068">
    <property type="entry name" value="Glyas_Bleomycin-R_OHBP_Dase"/>
</dbReference>
<dbReference type="EMBL" id="FNBE01000003">
    <property type="protein sequence ID" value="SDF00093.1"/>
    <property type="molecule type" value="Genomic_DNA"/>
</dbReference>
<evidence type="ECO:0000313" key="3">
    <source>
        <dbReference type="Proteomes" id="UP000198967"/>
    </source>
</evidence>
<sequence length="123" mass="13562">MRVLGLDHIVLVSADPERLITWYREVLGLEPLRLEEWRRSEVPFASLRVSADTIIDVQRGERSGVNVDHVALVVDTDLDALAAEHGVPGPRDLFGARGIGRGIVLRDPDGTGVELRTYGARAR</sequence>
<protein>
    <submittedName>
        <fullName evidence="2">Glyoxalase/Bleomycin resistance protein/Dioxygenase superfamily protein</fullName>
    </submittedName>
</protein>
<dbReference type="Pfam" id="PF00903">
    <property type="entry name" value="Glyoxalase"/>
    <property type="match status" value="1"/>
</dbReference>
<organism evidence="2 3">
    <name type="scientific">Pseudonocardia oroxyli</name>
    <dbReference type="NCBI Taxonomy" id="366584"/>
    <lineage>
        <taxon>Bacteria</taxon>
        <taxon>Bacillati</taxon>
        <taxon>Actinomycetota</taxon>
        <taxon>Actinomycetes</taxon>
        <taxon>Pseudonocardiales</taxon>
        <taxon>Pseudonocardiaceae</taxon>
        <taxon>Pseudonocardia</taxon>
    </lineage>
</organism>
<keyword evidence="3" id="KW-1185">Reference proteome</keyword>
<proteinExistence type="predicted"/>
<keyword evidence="2" id="KW-0560">Oxidoreductase</keyword>
<reference evidence="2 3" key="1">
    <citation type="submission" date="2016-10" db="EMBL/GenBank/DDBJ databases">
        <authorList>
            <person name="de Groot N.N."/>
        </authorList>
    </citation>
    <scope>NUCLEOTIDE SEQUENCE [LARGE SCALE GENOMIC DNA]</scope>
    <source>
        <strain evidence="2 3">CGMCC 4.3143</strain>
    </source>
</reference>
<name>A0A1G7HIE3_PSEOR</name>
<gene>
    <name evidence="2" type="ORF">SAMN05216377_10322</name>
</gene>
<dbReference type="Gene3D" id="3.10.180.10">
    <property type="entry name" value="2,3-Dihydroxybiphenyl 1,2-Dioxygenase, domain 1"/>
    <property type="match status" value="1"/>
</dbReference>
<evidence type="ECO:0000313" key="2">
    <source>
        <dbReference type="EMBL" id="SDF00093.1"/>
    </source>
</evidence>
<dbReference type="SUPFAM" id="SSF54593">
    <property type="entry name" value="Glyoxalase/Bleomycin resistance protein/Dihydroxybiphenyl dioxygenase"/>
    <property type="match status" value="1"/>
</dbReference>
<dbReference type="Proteomes" id="UP000198967">
    <property type="component" value="Unassembled WGS sequence"/>
</dbReference>